<gene>
    <name evidence="3" type="ORF">LZ519_05220</name>
</gene>
<proteinExistence type="predicted"/>
<comment type="caution">
    <text evidence="3">The sequence shown here is derived from an EMBL/GenBank/DDBJ whole genome shotgun (WGS) entry which is preliminary data.</text>
</comment>
<keyword evidence="4" id="KW-1185">Reference proteome</keyword>
<reference evidence="3" key="1">
    <citation type="submission" date="2022-05" db="EMBL/GenBank/DDBJ databases">
        <authorList>
            <person name="Jo J.-H."/>
            <person name="Im W.-T."/>
        </authorList>
    </citation>
    <scope>NUCLEOTIDE SEQUENCE</scope>
    <source>
        <strain evidence="3">RG327</strain>
    </source>
</reference>
<dbReference type="InterPro" id="IPR004843">
    <property type="entry name" value="Calcineurin-like_PHP"/>
</dbReference>
<evidence type="ECO:0000313" key="3">
    <source>
        <dbReference type="EMBL" id="MCL6678719.1"/>
    </source>
</evidence>
<evidence type="ECO:0000256" key="1">
    <source>
        <dbReference type="SAM" id="SignalP"/>
    </source>
</evidence>
<sequence>MLLRVWRMVRLAAAAMVAAAPALAAPPPSPPPARIVAVGDLHGDLGVWRDIAGAAGLIDSRGHWSGGRTTLVQVGDVVDRGPDSLGILHNLMQLQKEAPKQGGQVIVLVGNHEAMNITGDLRYTTPADFAAFANADSAALRERLYQARKGEVEAKYRASDPKMTAPAIHDAWVKSTPLGWVEQRLAWSPKGEIGQWVIRNPAVAIVNGNLFVHGGISVEYSKRPIDEINRQVASALKTVQRSGDSILTDPLGPLWYRGLITRDPKVTQIPAVGAARTPISQELPTVLEAYEAKRIIVGHTPNLKGIQILYGGRLVTIDTGNSRYYGGPPSYLEIVGDRLVPHVVPRSSAAAKGEE</sequence>
<dbReference type="Proteomes" id="UP001165343">
    <property type="component" value="Unassembled WGS sequence"/>
</dbReference>
<dbReference type="EMBL" id="JAMGBC010000001">
    <property type="protein sequence ID" value="MCL6678719.1"/>
    <property type="molecule type" value="Genomic_DNA"/>
</dbReference>
<protein>
    <submittedName>
        <fullName evidence="3">Metallophosphoesterase</fullName>
    </submittedName>
</protein>
<dbReference type="SUPFAM" id="SSF56300">
    <property type="entry name" value="Metallo-dependent phosphatases"/>
    <property type="match status" value="1"/>
</dbReference>
<dbReference type="Gene3D" id="3.60.21.10">
    <property type="match status" value="1"/>
</dbReference>
<organism evidence="3 4">
    <name type="scientific">Sphingomonas anseongensis</name>
    <dbReference type="NCBI Taxonomy" id="2908207"/>
    <lineage>
        <taxon>Bacteria</taxon>
        <taxon>Pseudomonadati</taxon>
        <taxon>Pseudomonadota</taxon>
        <taxon>Alphaproteobacteria</taxon>
        <taxon>Sphingomonadales</taxon>
        <taxon>Sphingomonadaceae</taxon>
        <taxon>Sphingomonas</taxon>
    </lineage>
</organism>
<evidence type="ECO:0000259" key="2">
    <source>
        <dbReference type="Pfam" id="PF00149"/>
    </source>
</evidence>
<keyword evidence="1" id="KW-0732">Signal</keyword>
<feature type="signal peptide" evidence="1">
    <location>
        <begin position="1"/>
        <end position="24"/>
    </location>
</feature>
<dbReference type="PANTHER" id="PTHR46546:SF4">
    <property type="entry name" value="SHEWANELLA-LIKE PROTEIN PHOSPHATASE 1"/>
    <property type="match status" value="1"/>
</dbReference>
<dbReference type="Pfam" id="PF00149">
    <property type="entry name" value="Metallophos"/>
    <property type="match status" value="1"/>
</dbReference>
<dbReference type="RefSeq" id="WP_249867660.1">
    <property type="nucleotide sequence ID" value="NZ_JAMGBC010000001.1"/>
</dbReference>
<name>A0ABT0REL8_9SPHN</name>
<dbReference type="PANTHER" id="PTHR46546">
    <property type="entry name" value="SHEWANELLA-LIKE PROTEIN PHOSPHATASE 1"/>
    <property type="match status" value="1"/>
</dbReference>
<feature type="chain" id="PRO_5047332273" evidence="1">
    <location>
        <begin position="25"/>
        <end position="355"/>
    </location>
</feature>
<evidence type="ECO:0000313" key="4">
    <source>
        <dbReference type="Proteomes" id="UP001165343"/>
    </source>
</evidence>
<feature type="domain" description="Calcineurin-like phosphoesterase" evidence="2">
    <location>
        <begin position="34"/>
        <end position="301"/>
    </location>
</feature>
<accession>A0ABT0REL8</accession>
<dbReference type="InterPro" id="IPR029052">
    <property type="entry name" value="Metallo-depent_PP-like"/>
</dbReference>